<name>A0A813FLP5_POLGL</name>
<dbReference type="GO" id="GO:0005886">
    <property type="term" value="C:plasma membrane"/>
    <property type="evidence" value="ECO:0007669"/>
    <property type="project" value="TreeGrafter"/>
</dbReference>
<dbReference type="GO" id="GO:0015556">
    <property type="term" value="F:C4-dicarboxylate transmembrane transporter activity"/>
    <property type="evidence" value="ECO:0007669"/>
    <property type="project" value="UniProtKB-ARBA"/>
</dbReference>
<feature type="transmembrane region" description="Helical" evidence="6">
    <location>
        <begin position="436"/>
        <end position="455"/>
    </location>
</feature>
<feature type="transmembrane region" description="Helical" evidence="6">
    <location>
        <begin position="114"/>
        <end position="133"/>
    </location>
</feature>
<organism evidence="7 8">
    <name type="scientific">Polarella glacialis</name>
    <name type="common">Dinoflagellate</name>
    <dbReference type="NCBI Taxonomy" id="89957"/>
    <lineage>
        <taxon>Eukaryota</taxon>
        <taxon>Sar</taxon>
        <taxon>Alveolata</taxon>
        <taxon>Dinophyceae</taxon>
        <taxon>Suessiales</taxon>
        <taxon>Suessiaceae</taxon>
        <taxon>Polarella</taxon>
    </lineage>
</organism>
<feature type="region of interest" description="Disordered" evidence="5">
    <location>
        <begin position="1"/>
        <end position="40"/>
    </location>
</feature>
<feature type="region of interest" description="Disordered" evidence="5">
    <location>
        <begin position="285"/>
        <end position="329"/>
    </location>
</feature>
<feature type="compositionally biased region" description="Basic and acidic residues" evidence="5">
    <location>
        <begin position="292"/>
        <end position="303"/>
    </location>
</feature>
<feature type="region of interest" description="Disordered" evidence="5">
    <location>
        <begin position="68"/>
        <end position="97"/>
    </location>
</feature>
<proteinExistence type="predicted"/>
<comment type="caution">
    <text evidence="7">The sequence shown here is derived from an EMBL/GenBank/DDBJ whole genome shotgun (WGS) entry which is preliminary data.</text>
</comment>
<protein>
    <submittedName>
        <fullName evidence="7">Uncharacterized protein</fullName>
    </submittedName>
</protein>
<accession>A0A813FLP5</accession>
<feature type="compositionally biased region" description="Basic and acidic residues" evidence="5">
    <location>
        <begin position="27"/>
        <end position="40"/>
    </location>
</feature>
<dbReference type="EMBL" id="CAJNNV010025027">
    <property type="protein sequence ID" value="CAE8611505.1"/>
    <property type="molecule type" value="Genomic_DNA"/>
</dbReference>
<dbReference type="InterPro" id="IPR001898">
    <property type="entry name" value="SLC13A/DASS"/>
</dbReference>
<comment type="subcellular location">
    <subcellularLocation>
        <location evidence="1">Membrane</location>
        <topology evidence="1">Multi-pass membrane protein</topology>
    </subcellularLocation>
</comment>
<feature type="compositionally biased region" description="Basic residues" evidence="5">
    <location>
        <begin position="81"/>
        <end position="96"/>
    </location>
</feature>
<dbReference type="PANTHER" id="PTHR10283">
    <property type="entry name" value="SOLUTE CARRIER FAMILY 13 MEMBER"/>
    <property type="match status" value="1"/>
</dbReference>
<dbReference type="AlphaFoldDB" id="A0A813FLP5"/>
<feature type="transmembrane region" description="Helical" evidence="6">
    <location>
        <begin position="145"/>
        <end position="174"/>
    </location>
</feature>
<evidence type="ECO:0000256" key="4">
    <source>
        <dbReference type="ARBA" id="ARBA00023136"/>
    </source>
</evidence>
<sequence length="710" mass="75332">MQSAELPTGSTKKCRVQLPCSDGQELPQDRDAGNGERAKEKLSIPFQTSITVMSPAPPVNSAGTMTGVQPCTPSCGGGRSSRSRISRASSRSRRSSTSKAAKAWRCGIFGKTQLLGLFLGLLMALVSVSWQFAPERPLANRMLAVTLFVASCWVFEVLPLPVTSLLPMALIPFFGIKSSEEVAQSYWNWISMLFVGAFVVDAAIEHVELPKRVALNMLAKVGVSRPWAVMATFLFLSYALSMFCSNVATALMLVPFATALLDAATVEAAKIEAAWDEEDAAELAEAEAAEAEGVKPLDRKPEAEAEPASTGRAEGEGASEDGKSNGDWGEPPLAQVHRFSVGVLLAIAYGASLGGCATLIGTPVNGVLAGQALVSGQVNFSTWMAYSLPVSLLGLFVAFCVLHAMFTRGVTVPLRIEDLQAERDALTPFRESRDEVLVAVLQVALVMAWALRPYVLSPWLVDHRGDPIVNDAALACLFAATLFLLPSKEHPGEAIMPWGVAEKKVPWGVLLLMGAGFAIAQGFEASGLTEVVGNAIGNSVVGLHPLLLTFIIVMSVTTVTEITSNTATANVLLPLLSAVASDKLINPALLLVPATLACSFAFMLPAATGMRDVAGVSRAFLGNVFRTVVFATGRVKIGDFVKAGTIMKLASSIALTLAAYAMGVLVFQVDQPFPSCQCKPEHSCAWVQAAGVVDGSFVMSQASSRLFRWF</sequence>
<evidence type="ECO:0000256" key="1">
    <source>
        <dbReference type="ARBA" id="ARBA00004141"/>
    </source>
</evidence>
<dbReference type="GO" id="GO:0005310">
    <property type="term" value="F:dicarboxylic acid transmembrane transporter activity"/>
    <property type="evidence" value="ECO:0007669"/>
    <property type="project" value="UniProtKB-ARBA"/>
</dbReference>
<feature type="compositionally biased region" description="Polar residues" evidence="5">
    <location>
        <begin position="1"/>
        <end position="11"/>
    </location>
</feature>
<feature type="transmembrane region" description="Helical" evidence="6">
    <location>
        <begin position="584"/>
        <end position="607"/>
    </location>
</feature>
<keyword evidence="4 6" id="KW-0472">Membrane</keyword>
<feature type="transmembrane region" description="Helical" evidence="6">
    <location>
        <begin position="341"/>
        <end position="363"/>
    </location>
</feature>
<evidence type="ECO:0000256" key="6">
    <source>
        <dbReference type="SAM" id="Phobius"/>
    </source>
</evidence>
<keyword evidence="3 6" id="KW-1133">Transmembrane helix</keyword>
<dbReference type="PANTHER" id="PTHR10283:SF82">
    <property type="entry name" value="SOLUTE CARRIER FAMILY 13 MEMBER 2"/>
    <property type="match status" value="1"/>
</dbReference>
<evidence type="ECO:0000256" key="2">
    <source>
        <dbReference type="ARBA" id="ARBA00022692"/>
    </source>
</evidence>
<evidence type="ECO:0000313" key="8">
    <source>
        <dbReference type="Proteomes" id="UP000654075"/>
    </source>
</evidence>
<evidence type="ECO:0000256" key="3">
    <source>
        <dbReference type="ARBA" id="ARBA00022989"/>
    </source>
</evidence>
<feature type="transmembrane region" description="Helical" evidence="6">
    <location>
        <begin position="186"/>
        <end position="207"/>
    </location>
</feature>
<dbReference type="OrthoDB" id="6493944at2759"/>
<feature type="transmembrane region" description="Helical" evidence="6">
    <location>
        <begin position="649"/>
        <end position="669"/>
    </location>
</feature>
<feature type="transmembrane region" description="Helical" evidence="6">
    <location>
        <begin position="383"/>
        <end position="406"/>
    </location>
</feature>
<keyword evidence="8" id="KW-1185">Reference proteome</keyword>
<gene>
    <name evidence="7" type="ORF">PGLA1383_LOCUS29316</name>
</gene>
<feature type="transmembrane region" description="Helical" evidence="6">
    <location>
        <begin position="467"/>
        <end position="485"/>
    </location>
</feature>
<dbReference type="Proteomes" id="UP000654075">
    <property type="component" value="Unassembled WGS sequence"/>
</dbReference>
<dbReference type="Pfam" id="PF00939">
    <property type="entry name" value="Na_sulph_symp"/>
    <property type="match status" value="1"/>
</dbReference>
<feature type="transmembrane region" description="Helical" evidence="6">
    <location>
        <begin position="227"/>
        <end position="254"/>
    </location>
</feature>
<reference evidence="7" key="1">
    <citation type="submission" date="2021-02" db="EMBL/GenBank/DDBJ databases">
        <authorList>
            <person name="Dougan E. K."/>
            <person name="Rhodes N."/>
            <person name="Thang M."/>
            <person name="Chan C."/>
        </authorList>
    </citation>
    <scope>NUCLEOTIDE SEQUENCE</scope>
</reference>
<evidence type="ECO:0000256" key="5">
    <source>
        <dbReference type="SAM" id="MobiDB-lite"/>
    </source>
</evidence>
<keyword evidence="2 6" id="KW-0812">Transmembrane</keyword>
<feature type="transmembrane region" description="Helical" evidence="6">
    <location>
        <begin position="505"/>
        <end position="523"/>
    </location>
</feature>
<evidence type="ECO:0000313" key="7">
    <source>
        <dbReference type="EMBL" id="CAE8611505.1"/>
    </source>
</evidence>
<feature type="transmembrane region" description="Helical" evidence="6">
    <location>
        <begin position="543"/>
        <end position="563"/>
    </location>
</feature>